<dbReference type="Proteomes" id="UP000193100">
    <property type="component" value="Chromosome"/>
</dbReference>
<proteinExistence type="predicted"/>
<evidence type="ECO:0000313" key="2">
    <source>
        <dbReference type="Proteomes" id="UP000193100"/>
    </source>
</evidence>
<dbReference type="AlphaFoldDB" id="A0A1W6K925"/>
<sequence length="224" mass="25248">MGMSDREEWVKKAARTMGPMMDSEDKFIYAYRIYDAGLAAREHEVGEVVAEIKHINPGGYPEFVTADGIENLPHGTKLYTHPTRSQGVPEGFCLDGGHRTLKANTGKDCSCPKYVRHPHCDRYETRGCLPPKNPWLSTPAAPQADEWAPYYEYPQTGKPVLGYHPDWVDEDFCPDGVRECFTFGDGTEWQSARWDGYSDLWVVEDGAPTLWIKHPQPPEQGDGV</sequence>
<accession>A0A1W6K925</accession>
<name>A0A1W6K925_9GAMM</name>
<dbReference type="EMBL" id="CP020931">
    <property type="protein sequence ID" value="ARM83935.1"/>
    <property type="molecule type" value="Genomic_DNA"/>
</dbReference>
<reference evidence="1 2" key="1">
    <citation type="submission" date="2017-04" db="EMBL/GenBank/DDBJ databases">
        <title>Genome Sequence of Marinobacter salarius strain SMR5 Isolated from a culture of the Diatom Skeletonema marinoi.</title>
        <authorList>
            <person name="Topel M."/>
            <person name="Pinder M.I.M."/>
            <person name="Johansson O.N."/>
            <person name="Kourtchenko O."/>
            <person name="Godhe A."/>
            <person name="Clarke A.K."/>
        </authorList>
    </citation>
    <scope>NUCLEOTIDE SEQUENCE [LARGE SCALE GENOMIC DNA]</scope>
    <source>
        <strain evidence="1 2">SMR5</strain>
    </source>
</reference>
<protein>
    <recommendedName>
        <fullName evidence="3">DUF551 domain-containing protein</fullName>
    </recommendedName>
</protein>
<evidence type="ECO:0000313" key="1">
    <source>
        <dbReference type="EMBL" id="ARM83935.1"/>
    </source>
</evidence>
<gene>
    <name evidence="1" type="ORF">MARSALSMR5_01857</name>
</gene>
<evidence type="ECO:0008006" key="3">
    <source>
        <dbReference type="Google" id="ProtNLM"/>
    </source>
</evidence>
<organism evidence="1 2">
    <name type="scientific">Marinobacter salarius</name>
    <dbReference type="NCBI Taxonomy" id="1420917"/>
    <lineage>
        <taxon>Bacteria</taxon>
        <taxon>Pseudomonadati</taxon>
        <taxon>Pseudomonadota</taxon>
        <taxon>Gammaproteobacteria</taxon>
        <taxon>Pseudomonadales</taxon>
        <taxon>Marinobacteraceae</taxon>
        <taxon>Marinobacter</taxon>
    </lineage>
</organism>